<dbReference type="PANTHER" id="PTHR34580">
    <property type="match status" value="1"/>
</dbReference>
<gene>
    <name evidence="4" type="ORF">PAECIP111892_00967</name>
</gene>
<evidence type="ECO:0000259" key="3">
    <source>
        <dbReference type="Pfam" id="PF25583"/>
    </source>
</evidence>
<evidence type="ECO:0000259" key="1">
    <source>
        <dbReference type="Pfam" id="PF08279"/>
    </source>
</evidence>
<sequence length="318" mass="36065">MRVHRLIAIILLIESRGKMKAGELAAALETSVRSIYRDIDVLAEAGIPMVTSTGPNGGISLMEGYTVNLRQLNGDEVIHLYLTGMGFHTGSQSESRIQLNNALLKLEKTLPAPYQADIRKAKNVFYFDDTPWWSGHTALPGLETLRTALWTGHKVRVEYRKVSGDLSTRILQPYGLVVKQGEWYLVALCERAEGLRTFKCERISAVHLLEEKYELPEDFSLEMYWKSGEEAFKQSRRAAEYYPVTVRVDKGKQIPGAKFDVIQTVKDGNSQIVTVNMYSFEQACGMVFTLPADAEVLEPQTVRVYIKERIGEYQRMYQ</sequence>
<feature type="domain" description="WYL" evidence="2">
    <location>
        <begin position="142"/>
        <end position="207"/>
    </location>
</feature>
<feature type="domain" description="Helix-turn-helix type 11" evidence="1">
    <location>
        <begin position="8"/>
        <end position="57"/>
    </location>
</feature>
<dbReference type="PANTHER" id="PTHR34580:SF1">
    <property type="entry name" value="PROTEIN PAFC"/>
    <property type="match status" value="1"/>
</dbReference>
<dbReference type="Pfam" id="PF13280">
    <property type="entry name" value="WYL"/>
    <property type="match status" value="1"/>
</dbReference>
<proteinExistence type="predicted"/>
<keyword evidence="5" id="KW-1185">Reference proteome</keyword>
<dbReference type="RefSeq" id="WP_236330311.1">
    <property type="nucleotide sequence ID" value="NZ_CAKMMG010000001.1"/>
</dbReference>
<comment type="caution">
    <text evidence="4">The sequence shown here is derived from an EMBL/GenBank/DDBJ whole genome shotgun (WGS) entry which is preliminary data.</text>
</comment>
<accession>A0ABN8FX72</accession>
<evidence type="ECO:0000313" key="4">
    <source>
        <dbReference type="EMBL" id="CAH1192462.1"/>
    </source>
</evidence>
<dbReference type="InterPro" id="IPR057727">
    <property type="entry name" value="WCX_dom"/>
</dbReference>
<reference evidence="4" key="1">
    <citation type="submission" date="2022-01" db="EMBL/GenBank/DDBJ databases">
        <authorList>
            <person name="Criscuolo A."/>
        </authorList>
    </citation>
    <scope>NUCLEOTIDE SEQUENCE</scope>
    <source>
        <strain evidence="4">CIP111892</strain>
    </source>
</reference>
<evidence type="ECO:0008006" key="6">
    <source>
        <dbReference type="Google" id="ProtNLM"/>
    </source>
</evidence>
<name>A0ABN8FX72_9BACL</name>
<dbReference type="Proteomes" id="UP000838324">
    <property type="component" value="Unassembled WGS sequence"/>
</dbReference>
<organism evidence="4 5">
    <name type="scientific">Paenibacillus auburnensis</name>
    <dbReference type="NCBI Taxonomy" id="2905649"/>
    <lineage>
        <taxon>Bacteria</taxon>
        <taxon>Bacillati</taxon>
        <taxon>Bacillota</taxon>
        <taxon>Bacilli</taxon>
        <taxon>Bacillales</taxon>
        <taxon>Paenibacillaceae</taxon>
        <taxon>Paenibacillus</taxon>
    </lineage>
</organism>
<dbReference type="InterPro" id="IPR036388">
    <property type="entry name" value="WH-like_DNA-bd_sf"/>
</dbReference>
<dbReference type="InterPro" id="IPR013196">
    <property type="entry name" value="HTH_11"/>
</dbReference>
<protein>
    <recommendedName>
        <fullName evidence="6">Transcriptional regulator</fullName>
    </recommendedName>
</protein>
<dbReference type="Gene3D" id="1.10.10.10">
    <property type="entry name" value="Winged helix-like DNA-binding domain superfamily/Winged helix DNA-binding domain"/>
    <property type="match status" value="1"/>
</dbReference>
<dbReference type="Pfam" id="PF08279">
    <property type="entry name" value="HTH_11"/>
    <property type="match status" value="1"/>
</dbReference>
<dbReference type="InterPro" id="IPR036390">
    <property type="entry name" value="WH_DNA-bd_sf"/>
</dbReference>
<dbReference type="InterPro" id="IPR051534">
    <property type="entry name" value="CBASS_pafABC_assoc_protein"/>
</dbReference>
<evidence type="ECO:0000259" key="2">
    <source>
        <dbReference type="Pfam" id="PF13280"/>
    </source>
</evidence>
<evidence type="ECO:0000313" key="5">
    <source>
        <dbReference type="Proteomes" id="UP000838324"/>
    </source>
</evidence>
<dbReference type="InterPro" id="IPR026881">
    <property type="entry name" value="WYL_dom"/>
</dbReference>
<feature type="domain" description="WCX" evidence="3">
    <location>
        <begin position="242"/>
        <end position="312"/>
    </location>
</feature>
<dbReference type="SUPFAM" id="SSF46785">
    <property type="entry name" value="Winged helix' DNA-binding domain"/>
    <property type="match status" value="1"/>
</dbReference>
<dbReference type="PROSITE" id="PS52050">
    <property type="entry name" value="WYL"/>
    <property type="match status" value="1"/>
</dbReference>
<dbReference type="EMBL" id="CAKMMG010000001">
    <property type="protein sequence ID" value="CAH1192462.1"/>
    <property type="molecule type" value="Genomic_DNA"/>
</dbReference>
<dbReference type="Pfam" id="PF25583">
    <property type="entry name" value="WCX"/>
    <property type="match status" value="1"/>
</dbReference>